<dbReference type="Proteomes" id="UP000001481">
    <property type="component" value="Segment"/>
</dbReference>
<proteinExistence type="predicted"/>
<name>C5IHM8_9CAUD</name>
<evidence type="ECO:0000313" key="1">
    <source>
        <dbReference type="EMBL" id="ACR15029.1"/>
    </source>
</evidence>
<protein>
    <submittedName>
        <fullName evidence="1">Uncharacterized protein</fullName>
    </submittedName>
</protein>
<sequence>MMIWVMVLTVFTVHGVAATTAEFNSERACYRAAAEIAKKIDSTRRADDVAAICTPKQDVK</sequence>
<organism evidence="1 2">
    <name type="scientific">Burkholderia phage BcepIL02</name>
    <dbReference type="NCBI Taxonomy" id="2886898"/>
    <lineage>
        <taxon>Viruses</taxon>
        <taxon>Duplodnaviria</taxon>
        <taxon>Heunggongvirae</taxon>
        <taxon>Uroviricota</taxon>
        <taxon>Caudoviricetes</taxon>
        <taxon>Lessievirus</taxon>
        <taxon>Lessievirus bcepil02</taxon>
    </lineage>
</organism>
<dbReference type="EMBL" id="FJ937737">
    <property type="protein sequence ID" value="ACR15029.1"/>
    <property type="molecule type" value="Genomic_DNA"/>
</dbReference>
<gene>
    <name evidence="1" type="ORF">BcepIL02_gp36</name>
</gene>
<dbReference type="KEGG" id="vg:7943920"/>
<reference evidence="1 2" key="1">
    <citation type="journal article" date="2011" name="J. Bacteriol.">
        <title>Genomes and Characterization of Phages Bcep22 and BcepIL02, Founders of a Novel Phage Type in Burkholderia cenocepacia.</title>
        <authorList>
            <person name="Gill J.J."/>
            <person name="Summer E.J."/>
            <person name="Russell W.K."/>
            <person name="Cologna S.M."/>
            <person name="Carlile T.M."/>
            <person name="Fuller A.C."/>
            <person name="Kitsopoulos K."/>
            <person name="Mebane L.M."/>
            <person name="Parkinson B.N."/>
            <person name="Sullivan D."/>
            <person name="Carmody L.A."/>
            <person name="Gonzalez C.F."/>
            <person name="Lipuma J.J."/>
            <person name="Young R."/>
        </authorList>
    </citation>
    <scope>NUCLEOTIDE SEQUENCE [LARGE SCALE GENOMIC DNA]</scope>
</reference>
<evidence type="ECO:0000313" key="2">
    <source>
        <dbReference type="Proteomes" id="UP000001481"/>
    </source>
</evidence>
<accession>C5IHM8</accession>
<dbReference type="RefSeq" id="YP_002922708.1">
    <property type="nucleotide sequence ID" value="NC_012743.2"/>
</dbReference>
<dbReference type="GeneID" id="7943920"/>
<keyword evidence="2" id="KW-1185">Reference proteome</keyword>